<protein>
    <submittedName>
        <fullName evidence="1">2180_t:CDS:1</fullName>
    </submittedName>
</protein>
<dbReference type="Proteomes" id="UP000789375">
    <property type="component" value="Unassembled WGS sequence"/>
</dbReference>
<proteinExistence type="predicted"/>
<reference evidence="1" key="1">
    <citation type="submission" date="2021-06" db="EMBL/GenBank/DDBJ databases">
        <authorList>
            <person name="Kallberg Y."/>
            <person name="Tangrot J."/>
            <person name="Rosling A."/>
        </authorList>
    </citation>
    <scope>NUCLEOTIDE SEQUENCE</scope>
    <source>
        <strain evidence="1">87-6 pot B 2015</strain>
    </source>
</reference>
<organism evidence="1 2">
    <name type="scientific">Funneliformis mosseae</name>
    <name type="common">Endomycorrhizal fungus</name>
    <name type="synonym">Glomus mosseae</name>
    <dbReference type="NCBI Taxonomy" id="27381"/>
    <lineage>
        <taxon>Eukaryota</taxon>
        <taxon>Fungi</taxon>
        <taxon>Fungi incertae sedis</taxon>
        <taxon>Mucoromycota</taxon>
        <taxon>Glomeromycotina</taxon>
        <taxon>Glomeromycetes</taxon>
        <taxon>Glomerales</taxon>
        <taxon>Glomeraceae</taxon>
        <taxon>Funneliformis</taxon>
    </lineage>
</organism>
<sequence>MSYSIRKNKENSPVKIINRLSQYPQSQGLVKCANRILQQKLGKSKLRDNCTLVDNLFENSIHDEENIPDTIQIFDNYIENLDNDILFEQDFHHRVIDPILLDIINEITIPDTITGHEILRRTARQVGSKFGIIEVCYSAGGLEPLGTTFFPELENIPSKKISIREALRLQALDQYQGVYVTVKVIVIITNVVAKNWMKNVEVDVIADVHVKTKIRIEK</sequence>
<comment type="caution">
    <text evidence="1">The sequence shown here is derived from an EMBL/GenBank/DDBJ whole genome shotgun (WGS) entry which is preliminary data.</text>
</comment>
<name>A0A9N9E5Z1_FUNMO</name>
<gene>
    <name evidence="1" type="ORF">FMOSSE_LOCUS11943</name>
</gene>
<dbReference type="EMBL" id="CAJVPP010005174">
    <property type="protein sequence ID" value="CAG8661110.1"/>
    <property type="molecule type" value="Genomic_DNA"/>
</dbReference>
<evidence type="ECO:0000313" key="1">
    <source>
        <dbReference type="EMBL" id="CAG8661110.1"/>
    </source>
</evidence>
<dbReference type="AlphaFoldDB" id="A0A9N9E5Z1"/>
<evidence type="ECO:0000313" key="2">
    <source>
        <dbReference type="Proteomes" id="UP000789375"/>
    </source>
</evidence>
<accession>A0A9N9E5Z1</accession>
<keyword evidence="2" id="KW-1185">Reference proteome</keyword>